<gene>
    <name evidence="2" type="ORF">HNQ55_002283</name>
</gene>
<feature type="domain" description="FlgO" evidence="1">
    <location>
        <begin position="90"/>
        <end position="214"/>
    </location>
</feature>
<organism evidence="2 3">
    <name type="scientific">Thalassotalea piscium</name>
    <dbReference type="NCBI Taxonomy" id="1230533"/>
    <lineage>
        <taxon>Bacteria</taxon>
        <taxon>Pseudomonadati</taxon>
        <taxon>Pseudomonadota</taxon>
        <taxon>Gammaproteobacteria</taxon>
        <taxon>Alteromonadales</taxon>
        <taxon>Colwelliaceae</taxon>
        <taxon>Thalassotalea</taxon>
    </lineage>
</organism>
<accession>A0A7X0NI04</accession>
<evidence type="ECO:0000313" key="2">
    <source>
        <dbReference type="EMBL" id="MBB6543761.1"/>
    </source>
</evidence>
<dbReference type="Pfam" id="PF17680">
    <property type="entry name" value="FlgO"/>
    <property type="match status" value="1"/>
</dbReference>
<name>A0A7X0NI04_9GAMM</name>
<dbReference type="AlphaFoldDB" id="A0A7X0NI04"/>
<dbReference type="Proteomes" id="UP000537141">
    <property type="component" value="Unassembled WGS sequence"/>
</dbReference>
<dbReference type="PROSITE" id="PS51257">
    <property type="entry name" value="PROKAR_LIPOPROTEIN"/>
    <property type="match status" value="1"/>
</dbReference>
<reference evidence="2 3" key="1">
    <citation type="submission" date="2020-08" db="EMBL/GenBank/DDBJ databases">
        <title>Genomic Encyclopedia of Type Strains, Phase IV (KMG-IV): sequencing the most valuable type-strain genomes for metagenomic binning, comparative biology and taxonomic classification.</title>
        <authorList>
            <person name="Goeker M."/>
        </authorList>
    </citation>
    <scope>NUCLEOTIDE SEQUENCE [LARGE SCALE GENOMIC DNA]</scope>
    <source>
        <strain evidence="2 3">DSM 26287</strain>
    </source>
</reference>
<dbReference type="EMBL" id="JACHHU010000019">
    <property type="protein sequence ID" value="MBB6543761.1"/>
    <property type="molecule type" value="Genomic_DNA"/>
</dbReference>
<keyword evidence="3" id="KW-1185">Reference proteome</keyword>
<dbReference type="InterPro" id="IPR041215">
    <property type="entry name" value="FlgO_dom"/>
</dbReference>
<dbReference type="RefSeq" id="WP_184424544.1">
    <property type="nucleotide sequence ID" value="NZ_AP027362.1"/>
</dbReference>
<proteinExistence type="predicted"/>
<evidence type="ECO:0000259" key="1">
    <source>
        <dbReference type="Pfam" id="PF17680"/>
    </source>
</evidence>
<protein>
    <submittedName>
        <fullName evidence="2">TolB-like protein</fullName>
    </submittedName>
</protein>
<evidence type="ECO:0000313" key="3">
    <source>
        <dbReference type="Proteomes" id="UP000537141"/>
    </source>
</evidence>
<sequence length="221" mass="24659">MKSIKYMLTIGLLILITGCSLSQVSRFDLGFSNNDETSNVKRLCVNDEGDFYQCKEMELSNQSTDNKDEFKSHLFQPGTNFQSLGEYTEQMVYVIFDKLSVNPVVKSIAVPPFISVLPNSASDSKLNIELAELFIADLQNIGLPVAENVLTYAEPSEKNDFLNTIAYIQNNEDVGYILKGTVRKNDKGIMIYAKIINVESKAVIASTSKLIPQYLVNKFAS</sequence>
<comment type="caution">
    <text evidence="2">The sequence shown here is derived from an EMBL/GenBank/DDBJ whole genome shotgun (WGS) entry which is preliminary data.</text>
</comment>